<feature type="region of interest" description="Disordered" evidence="9">
    <location>
        <begin position="92"/>
        <end position="125"/>
    </location>
</feature>
<protein>
    <recommendedName>
        <fullName evidence="3">SWR1-complex protein 4</fullName>
    </recommendedName>
</protein>
<evidence type="ECO:0000256" key="3">
    <source>
        <dbReference type="ARBA" id="ARBA00019132"/>
    </source>
</evidence>
<dbReference type="InterPro" id="IPR032563">
    <property type="entry name" value="DAMP1_SANT-like"/>
</dbReference>
<reference evidence="11" key="1">
    <citation type="journal article" date="2020" name="Phytopathology">
        <title>Genome sequence of the chestnut blight fungus Cryphonectria parasitica EP155: A fundamental resource for an archetypical invasive plant pathogen.</title>
        <authorList>
            <person name="Crouch J.A."/>
            <person name="Dawe A."/>
            <person name="Aerts A."/>
            <person name="Barry K."/>
            <person name="Churchill A.C.L."/>
            <person name="Grimwood J."/>
            <person name="Hillman B."/>
            <person name="Milgroom M.G."/>
            <person name="Pangilinan J."/>
            <person name="Smith M."/>
            <person name="Salamov A."/>
            <person name="Schmutz J."/>
            <person name="Yadav J."/>
            <person name="Grigoriev I.V."/>
            <person name="Nuss D."/>
        </authorList>
    </citation>
    <scope>NUCLEOTIDE SEQUENCE</scope>
    <source>
        <strain evidence="11">EP155</strain>
    </source>
</reference>
<evidence type="ECO:0000256" key="2">
    <source>
        <dbReference type="ARBA" id="ARBA00006918"/>
    </source>
</evidence>
<feature type="region of interest" description="Disordered" evidence="9">
    <location>
        <begin position="326"/>
        <end position="405"/>
    </location>
</feature>
<dbReference type="GO" id="GO:0000812">
    <property type="term" value="C:Swr1 complex"/>
    <property type="evidence" value="ECO:0007669"/>
    <property type="project" value="TreeGrafter"/>
</dbReference>
<comment type="similarity">
    <text evidence="2">Belongs to the SWC4 family.</text>
</comment>
<dbReference type="GO" id="GO:0006281">
    <property type="term" value="P:DNA repair"/>
    <property type="evidence" value="ECO:0007669"/>
    <property type="project" value="InterPro"/>
</dbReference>
<sequence length="509" mass="58006">MASNDVRDVLNLPSEGLAPRPSKKQKIAAPRPNLKGLAREVQSLGGDTPIAIVPEVSLYKKRRQINRKPASKWELRAFRNSARDDNSLVLRHWKRKSEAGPRPDRADGSTAQGDKQKEGEPEVEDSAFARFNVKVQVPDYNEEQYDAKLQSDDWTKDETDYLFQLVRDFDLRWPLIWDRFEYSPKQPDDMDLDGSSTAVVPAPRQRTMEDLKARYYEVAAKMMEVQKPKQYMTQFEWDMHTMMLNFDPDKEAQRKRFALNTMSRTEAEAKEEESLLIEVKRIMARAERFNEERRELYQRLDHPHADQDISAFRGSAGLSQLLNTLQTQSQARKRKPLTAPETASPATGAASANAQPSSAVSETAPSRRESIAAQSAGHRDSIGAEKPTPVGNKKGQPPPERRKLSEYEEQIYGVSTHERLSSGPTFRYERVNKLFSHKSGQQQARIQHVLNELSIPVRLNMPTATVVAEYEKLVLAVTSLVDLRKQKDKLENEIKIEEAKRAERAKARA</sequence>
<keyword evidence="5" id="KW-0805">Transcription regulation</keyword>
<evidence type="ECO:0000256" key="8">
    <source>
        <dbReference type="SAM" id="Coils"/>
    </source>
</evidence>
<proteinExistence type="inferred from homology"/>
<feature type="coiled-coil region" evidence="8">
    <location>
        <begin position="473"/>
        <end position="507"/>
    </location>
</feature>
<feature type="region of interest" description="Disordered" evidence="9">
    <location>
        <begin position="1"/>
        <end position="34"/>
    </location>
</feature>
<dbReference type="Proteomes" id="UP000803844">
    <property type="component" value="Unassembled WGS sequence"/>
</dbReference>
<name>A0A9P4XYL1_CRYP1</name>
<dbReference type="PANTHER" id="PTHR12855">
    <property type="entry name" value="DNA METHYLTRANSFERASE 1-ASSOCIATED PROTEIN 1 FAMILY MEMBER"/>
    <property type="match status" value="1"/>
</dbReference>
<comment type="subcellular location">
    <subcellularLocation>
        <location evidence="1">Nucleus</location>
    </subcellularLocation>
</comment>
<feature type="non-terminal residue" evidence="11">
    <location>
        <position position="509"/>
    </location>
</feature>
<organism evidence="11 12">
    <name type="scientific">Cryphonectria parasitica (strain ATCC 38755 / EP155)</name>
    <dbReference type="NCBI Taxonomy" id="660469"/>
    <lineage>
        <taxon>Eukaryota</taxon>
        <taxon>Fungi</taxon>
        <taxon>Dikarya</taxon>
        <taxon>Ascomycota</taxon>
        <taxon>Pezizomycotina</taxon>
        <taxon>Sordariomycetes</taxon>
        <taxon>Sordariomycetidae</taxon>
        <taxon>Diaporthales</taxon>
        <taxon>Cryphonectriaceae</taxon>
        <taxon>Cryphonectria-Endothia species complex</taxon>
        <taxon>Cryphonectria</taxon>
    </lineage>
</organism>
<accession>A0A9P4XYL1</accession>
<dbReference type="GO" id="GO:0035267">
    <property type="term" value="C:NuA4 histone acetyltransferase complex"/>
    <property type="evidence" value="ECO:0007669"/>
    <property type="project" value="InterPro"/>
</dbReference>
<comment type="caution">
    <text evidence="11">The sequence shown here is derived from an EMBL/GenBank/DDBJ whole genome shotgun (WGS) entry which is preliminary data.</text>
</comment>
<dbReference type="EMBL" id="MU032350">
    <property type="protein sequence ID" value="KAF3762915.1"/>
    <property type="molecule type" value="Genomic_DNA"/>
</dbReference>
<evidence type="ECO:0000256" key="7">
    <source>
        <dbReference type="ARBA" id="ARBA00023242"/>
    </source>
</evidence>
<feature type="domain" description="DAMP1 SANT/Myb-like" evidence="10">
    <location>
        <begin position="127"/>
        <end position="223"/>
    </location>
</feature>
<evidence type="ECO:0000256" key="4">
    <source>
        <dbReference type="ARBA" id="ARBA00022853"/>
    </source>
</evidence>
<dbReference type="InterPro" id="IPR027109">
    <property type="entry name" value="Swc4/Dmap1"/>
</dbReference>
<keyword evidence="8" id="KW-0175">Coiled coil</keyword>
<feature type="compositionally biased region" description="Basic and acidic residues" evidence="9">
    <location>
        <begin position="96"/>
        <end position="107"/>
    </location>
</feature>
<dbReference type="Gene3D" id="1.10.10.60">
    <property type="entry name" value="Homeodomain-like"/>
    <property type="match status" value="1"/>
</dbReference>
<dbReference type="RefSeq" id="XP_040773894.1">
    <property type="nucleotide sequence ID" value="XM_040915384.1"/>
</dbReference>
<dbReference type="GeneID" id="63832513"/>
<dbReference type="OrthoDB" id="19740at2759"/>
<evidence type="ECO:0000313" key="12">
    <source>
        <dbReference type="Proteomes" id="UP000803844"/>
    </source>
</evidence>
<dbReference type="GO" id="GO:0003714">
    <property type="term" value="F:transcription corepressor activity"/>
    <property type="evidence" value="ECO:0007669"/>
    <property type="project" value="TreeGrafter"/>
</dbReference>
<dbReference type="GO" id="GO:0000122">
    <property type="term" value="P:negative regulation of transcription by RNA polymerase II"/>
    <property type="evidence" value="ECO:0007669"/>
    <property type="project" value="TreeGrafter"/>
</dbReference>
<keyword evidence="12" id="KW-1185">Reference proteome</keyword>
<dbReference type="Pfam" id="PF16282">
    <property type="entry name" value="SANT_DAMP1_like"/>
    <property type="match status" value="1"/>
</dbReference>
<evidence type="ECO:0000256" key="5">
    <source>
        <dbReference type="ARBA" id="ARBA00023015"/>
    </source>
</evidence>
<keyword evidence="6" id="KW-0804">Transcription</keyword>
<keyword evidence="7" id="KW-0539">Nucleus</keyword>
<feature type="compositionally biased region" description="Low complexity" evidence="9">
    <location>
        <begin position="338"/>
        <end position="357"/>
    </location>
</feature>
<evidence type="ECO:0000256" key="1">
    <source>
        <dbReference type="ARBA" id="ARBA00004123"/>
    </source>
</evidence>
<evidence type="ECO:0000256" key="9">
    <source>
        <dbReference type="SAM" id="MobiDB-lite"/>
    </source>
</evidence>
<dbReference type="GO" id="GO:0006338">
    <property type="term" value="P:chromatin remodeling"/>
    <property type="evidence" value="ECO:0007669"/>
    <property type="project" value="InterPro"/>
</dbReference>
<dbReference type="AlphaFoldDB" id="A0A9P4XYL1"/>
<evidence type="ECO:0000313" key="11">
    <source>
        <dbReference type="EMBL" id="KAF3762915.1"/>
    </source>
</evidence>
<dbReference type="PANTHER" id="PTHR12855:SF10">
    <property type="entry name" value="DNA METHYLTRANSFERASE 1-ASSOCIATED PROTEIN 1"/>
    <property type="match status" value="1"/>
</dbReference>
<gene>
    <name evidence="11" type="ORF">M406DRAFT_13553</name>
</gene>
<evidence type="ECO:0000256" key="6">
    <source>
        <dbReference type="ARBA" id="ARBA00023163"/>
    </source>
</evidence>
<evidence type="ECO:0000259" key="10">
    <source>
        <dbReference type="Pfam" id="PF16282"/>
    </source>
</evidence>
<keyword evidence="4" id="KW-0156">Chromatin regulator</keyword>